<feature type="region of interest" description="Disordered" evidence="1">
    <location>
        <begin position="39"/>
        <end position="65"/>
    </location>
</feature>
<feature type="compositionally biased region" description="Basic and acidic residues" evidence="1">
    <location>
        <begin position="54"/>
        <end position="64"/>
    </location>
</feature>
<accession>A0A6S7IZF4</accession>
<organism evidence="2 3">
    <name type="scientific">Paramuricea clavata</name>
    <name type="common">Red gorgonian</name>
    <name type="synonym">Violescent sea-whip</name>
    <dbReference type="NCBI Taxonomy" id="317549"/>
    <lineage>
        <taxon>Eukaryota</taxon>
        <taxon>Metazoa</taxon>
        <taxon>Cnidaria</taxon>
        <taxon>Anthozoa</taxon>
        <taxon>Octocorallia</taxon>
        <taxon>Malacalcyonacea</taxon>
        <taxon>Plexauridae</taxon>
        <taxon>Paramuricea</taxon>
    </lineage>
</organism>
<dbReference type="Gene3D" id="2.40.70.10">
    <property type="entry name" value="Acid Proteases"/>
    <property type="match status" value="1"/>
</dbReference>
<evidence type="ECO:0000313" key="3">
    <source>
        <dbReference type="Proteomes" id="UP001152795"/>
    </source>
</evidence>
<keyword evidence="3" id="KW-1185">Reference proteome</keyword>
<comment type="caution">
    <text evidence="2">The sequence shown here is derived from an EMBL/GenBank/DDBJ whole genome shotgun (WGS) entry which is preliminary data.</text>
</comment>
<dbReference type="InterPro" id="IPR021109">
    <property type="entry name" value="Peptidase_aspartic_dom_sf"/>
</dbReference>
<evidence type="ECO:0000256" key="1">
    <source>
        <dbReference type="SAM" id="MobiDB-lite"/>
    </source>
</evidence>
<dbReference type="Proteomes" id="UP001152795">
    <property type="component" value="Unassembled WGS sequence"/>
</dbReference>
<gene>
    <name evidence="2" type="ORF">PACLA_8A039644</name>
</gene>
<reference evidence="2" key="1">
    <citation type="submission" date="2020-04" db="EMBL/GenBank/DDBJ databases">
        <authorList>
            <person name="Alioto T."/>
            <person name="Alioto T."/>
            <person name="Gomez Garrido J."/>
        </authorList>
    </citation>
    <scope>NUCLEOTIDE SEQUENCE</scope>
    <source>
        <strain evidence="2">A484AB</strain>
    </source>
</reference>
<protein>
    <submittedName>
        <fullName evidence="2">Uncharacterized protein</fullName>
    </submittedName>
</protein>
<name>A0A6S7IZF4_PARCT</name>
<sequence length="143" mass="16020">MLSKADPTLSEDAKTALLTRQFSRGLPQSLKRKMLEHNPKHYRTASTTEPPETIGRKSGGDRAHPIVSTNVMDKCPIIHPFVDCFVDEVRLHALVDSGSMKSFISQSVQRTVDFDDRKLNKSKKAKCVSIMGYNVTYLVLLNS</sequence>
<proteinExistence type="predicted"/>
<evidence type="ECO:0000313" key="2">
    <source>
        <dbReference type="EMBL" id="CAB4010791.1"/>
    </source>
</evidence>
<dbReference type="AlphaFoldDB" id="A0A6S7IZF4"/>
<dbReference type="EMBL" id="CACRXK020006906">
    <property type="protein sequence ID" value="CAB4010791.1"/>
    <property type="molecule type" value="Genomic_DNA"/>
</dbReference>